<reference evidence="2 3" key="1">
    <citation type="submission" date="2020-01" db="EMBL/GenBank/DDBJ databases">
        <title>Genome analysis of Anaerocolumna sp. CBA3638.</title>
        <authorList>
            <person name="Kim J."/>
            <person name="Roh S.W."/>
        </authorList>
    </citation>
    <scope>NUCLEOTIDE SEQUENCE [LARGE SCALE GENOMIC DNA]</scope>
    <source>
        <strain evidence="2 3">CBA3638</strain>
    </source>
</reference>
<dbReference type="Pfam" id="PF11193">
    <property type="entry name" value="DUF2812"/>
    <property type="match status" value="1"/>
</dbReference>
<organism evidence="2 3">
    <name type="scientific">Anaerocolumna sedimenticola</name>
    <dbReference type="NCBI Taxonomy" id="2696063"/>
    <lineage>
        <taxon>Bacteria</taxon>
        <taxon>Bacillati</taxon>
        <taxon>Bacillota</taxon>
        <taxon>Clostridia</taxon>
        <taxon>Lachnospirales</taxon>
        <taxon>Lachnospiraceae</taxon>
        <taxon>Anaerocolumna</taxon>
    </lineage>
</organism>
<accession>A0A6P1THI4</accession>
<keyword evidence="3" id="KW-1185">Reference proteome</keyword>
<keyword evidence="1" id="KW-1133">Transmembrane helix</keyword>
<gene>
    <name evidence="2" type="ORF">Ana3638_02200</name>
</gene>
<name>A0A6P1THI4_9FIRM</name>
<evidence type="ECO:0000256" key="1">
    <source>
        <dbReference type="SAM" id="Phobius"/>
    </source>
</evidence>
<evidence type="ECO:0000313" key="3">
    <source>
        <dbReference type="Proteomes" id="UP000464314"/>
    </source>
</evidence>
<feature type="transmembrane region" description="Helical" evidence="1">
    <location>
        <begin position="137"/>
        <end position="157"/>
    </location>
</feature>
<keyword evidence="1" id="KW-0812">Transmembrane</keyword>
<dbReference type="KEGG" id="anr:Ana3638_02200"/>
<dbReference type="AlphaFoldDB" id="A0A6P1THI4"/>
<keyword evidence="1" id="KW-0472">Membrane</keyword>
<evidence type="ECO:0000313" key="2">
    <source>
        <dbReference type="EMBL" id="QHQ59757.1"/>
    </source>
</evidence>
<dbReference type="RefSeq" id="WP_161836593.1">
    <property type="nucleotide sequence ID" value="NZ_CP048000.1"/>
</dbReference>
<proteinExistence type="predicted"/>
<feature type="transmembrane region" description="Helical" evidence="1">
    <location>
        <begin position="111"/>
        <end position="131"/>
    </location>
</feature>
<dbReference type="InterPro" id="IPR021359">
    <property type="entry name" value="DUF2812"/>
</dbReference>
<dbReference type="EMBL" id="CP048000">
    <property type="protein sequence ID" value="QHQ59757.1"/>
    <property type="molecule type" value="Genomic_DNA"/>
</dbReference>
<protein>
    <submittedName>
        <fullName evidence="2">DUF2812 domain-containing protein</fullName>
    </submittedName>
</protein>
<dbReference type="Proteomes" id="UP000464314">
    <property type="component" value="Chromosome"/>
</dbReference>
<sequence>MKIFRWYYDKDKEEKWLNQMCEKGYALKRFFLGLYTFEPCEKGEYVYRIDLLHNWEGDKYDYVSFMEEYGVEYVAQWYRWVFLRKKAADGAFDLYTDSASQVQHYIRIRNFFLAAFIVELFAGLIEVSTFTLEVNGFNAGSSVVIFLFAGIFLGMILKYNKKIKQLRI</sequence>